<feature type="transmembrane region" description="Helical" evidence="1">
    <location>
        <begin position="50"/>
        <end position="68"/>
    </location>
</feature>
<reference evidence="3" key="1">
    <citation type="journal article" date="2019" name="Int. J. Syst. Evol. Microbiol.">
        <title>The Global Catalogue of Microorganisms (GCM) 10K type strain sequencing project: providing services to taxonomists for standard genome sequencing and annotation.</title>
        <authorList>
            <consortium name="The Broad Institute Genomics Platform"/>
            <consortium name="The Broad Institute Genome Sequencing Center for Infectious Disease"/>
            <person name="Wu L."/>
            <person name="Ma J."/>
        </authorList>
    </citation>
    <scope>NUCLEOTIDE SEQUENCE [LARGE SCALE GENOMIC DNA]</scope>
    <source>
        <strain evidence="3">JCM 17137</strain>
    </source>
</reference>
<keyword evidence="1" id="KW-0812">Transmembrane</keyword>
<keyword evidence="1" id="KW-0472">Membrane</keyword>
<keyword evidence="1" id="KW-1133">Transmembrane helix</keyword>
<evidence type="ECO:0008006" key="4">
    <source>
        <dbReference type="Google" id="ProtNLM"/>
    </source>
</evidence>
<accession>A0ABP7F4I8</accession>
<dbReference type="EMBL" id="BAABDD010000003">
    <property type="protein sequence ID" value="GAA3730777.1"/>
    <property type="molecule type" value="Genomic_DNA"/>
</dbReference>
<dbReference type="RefSeq" id="WP_344967633.1">
    <property type="nucleotide sequence ID" value="NZ_BAABDD010000003.1"/>
</dbReference>
<evidence type="ECO:0000313" key="3">
    <source>
        <dbReference type="Proteomes" id="UP001500908"/>
    </source>
</evidence>
<dbReference type="Proteomes" id="UP001500908">
    <property type="component" value="Unassembled WGS sequence"/>
</dbReference>
<name>A0ABP7F4I8_9ACTN</name>
<proteinExistence type="predicted"/>
<gene>
    <name evidence="2" type="ORF">GCM10022402_09310</name>
</gene>
<comment type="caution">
    <text evidence="2">The sequence shown here is derived from an EMBL/GenBank/DDBJ whole genome shotgun (WGS) entry which is preliminary data.</text>
</comment>
<feature type="transmembrane region" description="Helical" evidence="1">
    <location>
        <begin position="24"/>
        <end position="44"/>
    </location>
</feature>
<keyword evidence="3" id="KW-1185">Reference proteome</keyword>
<organism evidence="2 3">
    <name type="scientific">Salinactinospora qingdaonensis</name>
    <dbReference type="NCBI Taxonomy" id="702744"/>
    <lineage>
        <taxon>Bacteria</taxon>
        <taxon>Bacillati</taxon>
        <taxon>Actinomycetota</taxon>
        <taxon>Actinomycetes</taxon>
        <taxon>Streptosporangiales</taxon>
        <taxon>Nocardiopsidaceae</taxon>
        <taxon>Salinactinospora</taxon>
    </lineage>
</organism>
<evidence type="ECO:0000256" key="1">
    <source>
        <dbReference type="SAM" id="Phobius"/>
    </source>
</evidence>
<evidence type="ECO:0000313" key="2">
    <source>
        <dbReference type="EMBL" id="GAA3730777.1"/>
    </source>
</evidence>
<sequence length="76" mass="8216">MRAGRIRGPFGSIDRPASALRSRLFLALFGTVVLFAGAVLAAVWAHSTPLTVVLGAGCLAAGLNVYWVRQRIRHER</sequence>
<protein>
    <recommendedName>
        <fullName evidence="4">PEP-CTERM protein-sorting domain-containing protein</fullName>
    </recommendedName>
</protein>